<reference evidence="1" key="1">
    <citation type="journal article" date="2020" name="Nature">
        <title>Giant virus diversity and host interactions through global metagenomics.</title>
        <authorList>
            <person name="Schulz F."/>
            <person name="Roux S."/>
            <person name="Paez-Espino D."/>
            <person name="Jungbluth S."/>
            <person name="Walsh D.A."/>
            <person name="Denef V.J."/>
            <person name="McMahon K.D."/>
            <person name="Konstantinidis K.T."/>
            <person name="Eloe-Fadrosh E.A."/>
            <person name="Kyrpides N.C."/>
            <person name="Woyke T."/>
        </authorList>
    </citation>
    <scope>NUCLEOTIDE SEQUENCE</scope>
    <source>
        <strain evidence="1">GVMAG-M-3300023174-131</strain>
    </source>
</reference>
<evidence type="ECO:0000313" key="1">
    <source>
        <dbReference type="EMBL" id="QHT13423.1"/>
    </source>
</evidence>
<proteinExistence type="predicted"/>
<sequence length="333" mass="40035">MNKFKTLVNTNIDLVNDPFIKKSKEILSINNPKIKGSYVKYGKEKSCDLDMEEKINISNLNQRNELLKKLLDKLIHNKIKIILLIFYFDDFRIKNILNSLGYVTGLLEIKDCNLNFEIDKTLPSKIKEKITKRTNKLKNKLNISNYIKLYRYLYRLNNQSWKLSEFINGEKNINGQNIILSELNFTDVYVEVLLDNFRVSNYISFSNKNKNKAPFYSSELNDLINNKEIFYYIILKKIQVFLKWAYFNRIFKEKYIIDNVANTYNEIYDFREKIGNKYYQLCMLDNSLLINKEDKFKNKYQVEFDKINILSKDIYDKINKLYNKYLNLYLRFN</sequence>
<organism evidence="1">
    <name type="scientific">viral metagenome</name>
    <dbReference type="NCBI Taxonomy" id="1070528"/>
    <lineage>
        <taxon>unclassified sequences</taxon>
        <taxon>metagenomes</taxon>
        <taxon>organismal metagenomes</taxon>
    </lineage>
</organism>
<dbReference type="AlphaFoldDB" id="A0A6C0DAH7"/>
<dbReference type="EMBL" id="MN739568">
    <property type="protein sequence ID" value="QHT13423.1"/>
    <property type="molecule type" value="Genomic_DNA"/>
</dbReference>
<accession>A0A6C0DAH7</accession>
<protein>
    <submittedName>
        <fullName evidence="1">Uncharacterized protein</fullName>
    </submittedName>
</protein>
<name>A0A6C0DAH7_9ZZZZ</name>